<evidence type="ECO:0000256" key="4">
    <source>
        <dbReference type="ARBA" id="ARBA00044936"/>
    </source>
</evidence>
<dbReference type="EMBL" id="SLZV01000028">
    <property type="protein sequence ID" value="TCS63714.1"/>
    <property type="molecule type" value="Genomic_DNA"/>
</dbReference>
<evidence type="ECO:0000256" key="6">
    <source>
        <dbReference type="SAM" id="MobiDB-lite"/>
    </source>
</evidence>
<accession>A0A4R3JDD6</accession>
<dbReference type="Proteomes" id="UP000294613">
    <property type="component" value="Unassembled WGS sequence"/>
</dbReference>
<comment type="subunit">
    <text evidence="5">Homodimer. Interacts with FtsZ.</text>
</comment>
<keyword evidence="2 5" id="KW-0717">Septation</keyword>
<evidence type="ECO:0000256" key="3">
    <source>
        <dbReference type="ARBA" id="ARBA00023306"/>
    </source>
</evidence>
<dbReference type="Pfam" id="PF04472">
    <property type="entry name" value="SepF"/>
    <property type="match status" value="1"/>
</dbReference>
<evidence type="ECO:0000256" key="5">
    <source>
        <dbReference type="HAMAP-Rule" id="MF_01197"/>
    </source>
</evidence>
<evidence type="ECO:0000313" key="7">
    <source>
        <dbReference type="EMBL" id="GBU06172.1"/>
    </source>
</evidence>
<evidence type="ECO:0000313" key="10">
    <source>
        <dbReference type="Proteomes" id="UP000702954"/>
    </source>
</evidence>
<dbReference type="GO" id="GO:0000917">
    <property type="term" value="P:division septum assembly"/>
    <property type="evidence" value="ECO:0007669"/>
    <property type="project" value="UniProtKB-KW"/>
</dbReference>
<reference evidence="7 10" key="1">
    <citation type="journal article" date="2018" name="Int. J. Syst. Evol. Microbiol.">
        <title>Draft Genome Sequence of Faecalimonas umbilicata JCM 30896T, an Acetate-Producing Bacterium Isolated from Human Feces.</title>
        <authorList>
            <person name="Sakamoto M."/>
            <person name="Ikeyama N."/>
            <person name="Yuki M."/>
            <person name="Ohkuma M."/>
        </authorList>
    </citation>
    <scope>NUCLEOTIDE SEQUENCE [LARGE SCALE GENOMIC DNA]</scope>
    <source>
        <strain evidence="7 10">EGH7</strain>
    </source>
</reference>
<feature type="compositionally biased region" description="Basic and acidic residues" evidence="6">
    <location>
        <begin position="31"/>
        <end position="45"/>
    </location>
</feature>
<keyword evidence="3 5" id="KW-0131">Cell cycle</keyword>
<dbReference type="InterPro" id="IPR023052">
    <property type="entry name" value="Cell_div_SepF"/>
</dbReference>
<evidence type="ECO:0000313" key="8">
    <source>
        <dbReference type="EMBL" id="TCS63714.1"/>
    </source>
</evidence>
<dbReference type="AlphaFoldDB" id="A0A4R3JDD6"/>
<dbReference type="PANTHER" id="PTHR35798">
    <property type="entry name" value="CELL DIVISION PROTEIN SEPF"/>
    <property type="match status" value="1"/>
</dbReference>
<evidence type="ECO:0000256" key="2">
    <source>
        <dbReference type="ARBA" id="ARBA00023210"/>
    </source>
</evidence>
<dbReference type="Gene3D" id="3.30.110.150">
    <property type="entry name" value="SepF-like protein"/>
    <property type="match status" value="1"/>
</dbReference>
<comment type="similarity">
    <text evidence="5">Belongs to the SepF family.</text>
</comment>
<feature type="region of interest" description="Disordered" evidence="6">
    <location>
        <begin position="23"/>
        <end position="77"/>
    </location>
</feature>
<keyword evidence="5" id="KW-0963">Cytoplasm</keyword>
<dbReference type="GO" id="GO:0043093">
    <property type="term" value="P:FtsZ-dependent cytokinesis"/>
    <property type="evidence" value="ECO:0007669"/>
    <property type="project" value="UniProtKB-UniRule"/>
</dbReference>
<organism evidence="8 9">
    <name type="scientific">Faecalimonas umbilicata</name>
    <dbReference type="NCBI Taxonomy" id="1912855"/>
    <lineage>
        <taxon>Bacteria</taxon>
        <taxon>Bacillati</taxon>
        <taxon>Bacillota</taxon>
        <taxon>Clostridia</taxon>
        <taxon>Lachnospirales</taxon>
        <taxon>Lachnospiraceae</taxon>
        <taxon>Faecalimonas</taxon>
    </lineage>
</organism>
<dbReference type="EMBL" id="BHEO01000008">
    <property type="protein sequence ID" value="GBU06172.1"/>
    <property type="molecule type" value="Genomic_DNA"/>
</dbReference>
<dbReference type="InterPro" id="IPR038594">
    <property type="entry name" value="SepF-like_sf"/>
</dbReference>
<comment type="subcellular location">
    <subcellularLocation>
        <location evidence="5">Cytoplasm</location>
    </subcellularLocation>
    <text evidence="5">Localizes to the division site, in a FtsZ-dependent manner.</text>
</comment>
<keyword evidence="1 5" id="KW-0132">Cell division</keyword>
<dbReference type="RefSeq" id="WP_009261855.1">
    <property type="nucleotide sequence ID" value="NZ_AP031411.1"/>
</dbReference>
<proteinExistence type="inferred from homology"/>
<dbReference type="Proteomes" id="UP000702954">
    <property type="component" value="Unassembled WGS sequence"/>
</dbReference>
<dbReference type="GO" id="GO:0005737">
    <property type="term" value="C:cytoplasm"/>
    <property type="evidence" value="ECO:0007669"/>
    <property type="project" value="UniProtKB-SubCell"/>
</dbReference>
<reference evidence="8 9" key="2">
    <citation type="submission" date="2019-03" db="EMBL/GenBank/DDBJ databases">
        <title>Genomic Encyclopedia of Type Strains, Phase IV (KMG-IV): sequencing the most valuable type-strain genomes for metagenomic binning, comparative biology and taxonomic classification.</title>
        <authorList>
            <person name="Goeker M."/>
        </authorList>
    </citation>
    <scope>NUCLEOTIDE SEQUENCE [LARGE SCALE GENOMIC DNA]</scope>
    <source>
        <strain evidence="8 9">DSM 103426</strain>
    </source>
</reference>
<name>A0A4R3JDD6_9FIRM</name>
<evidence type="ECO:0000256" key="1">
    <source>
        <dbReference type="ARBA" id="ARBA00022618"/>
    </source>
</evidence>
<dbReference type="GeneID" id="97507016"/>
<comment type="caution">
    <text evidence="8">The sequence shown here is derived from an EMBL/GenBank/DDBJ whole genome shotgun (WGS) entry which is preliminary data.</text>
</comment>
<protein>
    <recommendedName>
        <fullName evidence="5">Cell division protein SepF</fullName>
    </recommendedName>
</protein>
<keyword evidence="10" id="KW-1185">Reference proteome</keyword>
<comment type="function">
    <text evidence="4 5">Cell division protein that is part of the divisome complex and is recruited early to the Z-ring. Probably stimulates Z-ring formation, perhaps through the cross-linking of FtsZ protofilaments. Its function overlaps with FtsA.</text>
</comment>
<dbReference type="HAMAP" id="MF_01197">
    <property type="entry name" value="SepF"/>
    <property type="match status" value="1"/>
</dbReference>
<gene>
    <name evidence="5" type="primary">sepF</name>
    <name evidence="8" type="ORF">EDD74_12826</name>
    <name evidence="7" type="ORF">FAEUMB_27130</name>
</gene>
<sequence>MGVFDKFLDIMKLSDEDDYEDDFFDDEVDEYPEKTSKNPFKKEKEEYDDFDMQEKSKSTSKSTNKVTPMRPSGQRRAPGMEVCVIRPTSVDDARAITESLLSGRTVILNLEGLDLEVAQRIIDFISGAAFAINGNLQKISTYIFLVTPTNVDISGDLQDLLNTSFDMPSINTRF</sequence>
<evidence type="ECO:0000313" key="9">
    <source>
        <dbReference type="Proteomes" id="UP000294613"/>
    </source>
</evidence>
<dbReference type="InterPro" id="IPR007561">
    <property type="entry name" value="Cell_div_SepF/SepF-rel"/>
</dbReference>
<dbReference type="PANTHER" id="PTHR35798:SF1">
    <property type="entry name" value="CELL DIVISION PROTEIN SEPF"/>
    <property type="match status" value="1"/>
</dbReference>